<protein>
    <recommendedName>
        <fullName evidence="1">SET domain-containing protein</fullName>
    </recommendedName>
</protein>
<feature type="domain" description="SET" evidence="1">
    <location>
        <begin position="1"/>
        <end position="130"/>
    </location>
</feature>
<dbReference type="CDD" id="cd20071">
    <property type="entry name" value="SET_SMYD"/>
    <property type="match status" value="1"/>
</dbReference>
<sequence length="301" mass="33161">MVAARFIPRGSLIISESPLFTVHGDFTTLDKTAAAIEAKVSTLSAEQKAIFLALHNSQGSNMSTVVGIVKTNAHPLGVGARDCGIFPLCSRFNHSCASNASYTWVAASSKETIYAGKDIAVGEQITVNYLDESHLNQKRSDRRAALMRDFRFECSCNVCGASPREVAASDRRRLEIARLDGIIGGGMIVITNPPKCLQHCKDILRLYTEEGMNDDSLFKTYNDAFQVCIMHGDLARASAFATLAVSCLGAGDPTIDQVRPYVEHPERHQYAGMSNRWRTEKRLARKVGQNGFEKWLWERAG</sequence>
<evidence type="ECO:0000259" key="1">
    <source>
        <dbReference type="PROSITE" id="PS50280"/>
    </source>
</evidence>
<comment type="caution">
    <text evidence="2">The sequence shown here is derived from an EMBL/GenBank/DDBJ whole genome shotgun (WGS) entry which is preliminary data.</text>
</comment>
<dbReference type="InterPro" id="IPR046341">
    <property type="entry name" value="SET_dom_sf"/>
</dbReference>
<evidence type="ECO:0000313" key="3">
    <source>
        <dbReference type="Proteomes" id="UP001447188"/>
    </source>
</evidence>
<dbReference type="InterPro" id="IPR053185">
    <property type="entry name" value="SET_domain_protein"/>
</dbReference>
<dbReference type="Proteomes" id="UP001447188">
    <property type="component" value="Unassembled WGS sequence"/>
</dbReference>
<dbReference type="PANTHER" id="PTHR47332">
    <property type="entry name" value="SET DOMAIN-CONTAINING PROTEIN 5"/>
    <property type="match status" value="1"/>
</dbReference>
<keyword evidence="3" id="KW-1185">Reference proteome</keyword>
<organism evidence="2 3">
    <name type="scientific">Discina gigas</name>
    <dbReference type="NCBI Taxonomy" id="1032678"/>
    <lineage>
        <taxon>Eukaryota</taxon>
        <taxon>Fungi</taxon>
        <taxon>Dikarya</taxon>
        <taxon>Ascomycota</taxon>
        <taxon>Pezizomycotina</taxon>
        <taxon>Pezizomycetes</taxon>
        <taxon>Pezizales</taxon>
        <taxon>Discinaceae</taxon>
        <taxon>Discina</taxon>
    </lineage>
</organism>
<evidence type="ECO:0000313" key="2">
    <source>
        <dbReference type="EMBL" id="KAL0637718.1"/>
    </source>
</evidence>
<dbReference type="PROSITE" id="PS50280">
    <property type="entry name" value="SET"/>
    <property type="match status" value="1"/>
</dbReference>
<dbReference type="SUPFAM" id="SSF82199">
    <property type="entry name" value="SET domain"/>
    <property type="match status" value="1"/>
</dbReference>
<dbReference type="EMBL" id="JBBBZM010000031">
    <property type="protein sequence ID" value="KAL0637718.1"/>
    <property type="molecule type" value="Genomic_DNA"/>
</dbReference>
<dbReference type="Gene3D" id="2.170.270.10">
    <property type="entry name" value="SET domain"/>
    <property type="match status" value="1"/>
</dbReference>
<reference evidence="2 3" key="1">
    <citation type="submission" date="2024-02" db="EMBL/GenBank/DDBJ databases">
        <title>Discinaceae phylogenomics.</title>
        <authorList>
            <person name="Dirks A.C."/>
            <person name="James T.Y."/>
        </authorList>
    </citation>
    <scope>NUCLEOTIDE SEQUENCE [LARGE SCALE GENOMIC DNA]</scope>
    <source>
        <strain evidence="2 3">ACD0624</strain>
    </source>
</reference>
<gene>
    <name evidence="2" type="ORF">Q9L58_003278</name>
</gene>
<dbReference type="Pfam" id="PF00856">
    <property type="entry name" value="SET"/>
    <property type="match status" value="1"/>
</dbReference>
<name>A0ABR3GPF5_9PEZI</name>
<accession>A0ABR3GPF5</accession>
<dbReference type="PANTHER" id="PTHR47332:SF4">
    <property type="entry name" value="SET DOMAIN-CONTAINING PROTEIN 5"/>
    <property type="match status" value="1"/>
</dbReference>
<proteinExistence type="predicted"/>
<dbReference type="InterPro" id="IPR001214">
    <property type="entry name" value="SET_dom"/>
</dbReference>